<dbReference type="AlphaFoldDB" id="A0A382YKS8"/>
<proteinExistence type="predicted"/>
<accession>A0A382YKS8</accession>
<feature type="non-terminal residue" evidence="1">
    <location>
        <position position="199"/>
    </location>
</feature>
<protein>
    <recommendedName>
        <fullName evidence="2">Glycosyltransferase 2-like domain-containing protein</fullName>
    </recommendedName>
</protein>
<dbReference type="InterPro" id="IPR031042">
    <property type="entry name" value="Glyco_TIGR04440"/>
</dbReference>
<dbReference type="InterPro" id="IPR029044">
    <property type="entry name" value="Nucleotide-diphossugar_trans"/>
</dbReference>
<evidence type="ECO:0000313" key="1">
    <source>
        <dbReference type="EMBL" id="SVD83863.1"/>
    </source>
</evidence>
<evidence type="ECO:0008006" key="2">
    <source>
        <dbReference type="Google" id="ProtNLM"/>
    </source>
</evidence>
<dbReference type="NCBIfam" id="TIGR04440">
    <property type="entry name" value="glyco_TIGR04440"/>
    <property type="match status" value="1"/>
</dbReference>
<reference evidence="1" key="1">
    <citation type="submission" date="2018-05" db="EMBL/GenBank/DDBJ databases">
        <authorList>
            <person name="Lanie J.A."/>
            <person name="Ng W.-L."/>
            <person name="Kazmierczak K.M."/>
            <person name="Andrzejewski T.M."/>
            <person name="Davidsen T.M."/>
            <person name="Wayne K.J."/>
            <person name="Tettelin H."/>
            <person name="Glass J.I."/>
            <person name="Rusch D."/>
            <person name="Podicherti R."/>
            <person name="Tsui H.-C.T."/>
            <person name="Winkler M.E."/>
        </authorList>
    </citation>
    <scope>NUCLEOTIDE SEQUENCE</scope>
</reference>
<name>A0A382YKS8_9ZZZZ</name>
<dbReference type="Gene3D" id="3.90.550.10">
    <property type="entry name" value="Spore Coat Polysaccharide Biosynthesis Protein SpsA, Chain A"/>
    <property type="match status" value="1"/>
</dbReference>
<organism evidence="1">
    <name type="scientific">marine metagenome</name>
    <dbReference type="NCBI Taxonomy" id="408172"/>
    <lineage>
        <taxon>unclassified sequences</taxon>
        <taxon>metagenomes</taxon>
        <taxon>ecological metagenomes</taxon>
    </lineage>
</organism>
<dbReference type="EMBL" id="UINC01176642">
    <property type="protein sequence ID" value="SVD83863.1"/>
    <property type="molecule type" value="Genomic_DNA"/>
</dbReference>
<gene>
    <name evidence="1" type="ORF">METZ01_LOCUS436717</name>
</gene>
<dbReference type="SUPFAM" id="SSF53448">
    <property type="entry name" value="Nucleotide-diphospho-sugar transferases"/>
    <property type="match status" value="1"/>
</dbReference>
<sequence>MRTIDYYRQINVSILIVDSSSVFLDKELPVNIKYLHLPNSFFGDKIYTALCEVSTPYSCLCADDDFLSESGLYFGIRYLEENKDYASVQGNYVHFEYDNGLVNYHPVYAETIGIKDVSSNNPIDRLMKSIGMKHSFIYALHHTETLQECLKTVLDMKAVSFVEKGISIISPLHGKHIILPIFWMARDKERYSEYFSEKG</sequence>